<dbReference type="AlphaFoldDB" id="A0A554LFL5"/>
<sequence>MTESQLLDSFDTLDQQVVDDNTFRRLISGLIGVGFDPFPRNIILPDPPKLDHILVLGSFPLFNRPNLAQGA</sequence>
<evidence type="ECO:0000313" key="1">
    <source>
        <dbReference type="EMBL" id="TSC91663.1"/>
    </source>
</evidence>
<gene>
    <name evidence="1" type="ORF">CEN92_230</name>
</gene>
<evidence type="ECO:0000313" key="2">
    <source>
        <dbReference type="Proteomes" id="UP000318296"/>
    </source>
</evidence>
<comment type="caution">
    <text evidence="1">The sequence shown here is derived from an EMBL/GenBank/DDBJ whole genome shotgun (WGS) entry which is preliminary data.</text>
</comment>
<dbReference type="Proteomes" id="UP000318296">
    <property type="component" value="Unassembled WGS sequence"/>
</dbReference>
<dbReference type="EMBL" id="VMGH01000032">
    <property type="protein sequence ID" value="TSC91663.1"/>
    <property type="molecule type" value="Genomic_DNA"/>
</dbReference>
<protein>
    <submittedName>
        <fullName evidence="1">Uncharacterized protein</fullName>
    </submittedName>
</protein>
<reference evidence="1 2" key="1">
    <citation type="submission" date="2017-07" db="EMBL/GenBank/DDBJ databases">
        <title>Mechanisms for carbon and nitrogen cycling indicate functional differentiation within the Candidate Phyla Radiation.</title>
        <authorList>
            <person name="Danczak R.E."/>
            <person name="Johnston M.D."/>
            <person name="Kenah C."/>
            <person name="Slattery M."/>
            <person name="Wrighton K.C."/>
            <person name="Wilkins M.J."/>
        </authorList>
    </citation>
    <scope>NUCLEOTIDE SEQUENCE [LARGE SCALE GENOMIC DNA]</scope>
    <source>
        <strain evidence="1">Licking1014_96</strain>
    </source>
</reference>
<organism evidence="1 2">
    <name type="scientific">Candidatus Berkelbacteria bacterium Licking1014_96</name>
    <dbReference type="NCBI Taxonomy" id="2017149"/>
    <lineage>
        <taxon>Bacteria</taxon>
        <taxon>Candidatus Berkelbacteria</taxon>
    </lineage>
</organism>
<name>A0A554LFL5_9BACT</name>
<accession>A0A554LFL5</accession>
<proteinExistence type="predicted"/>